<dbReference type="Pfam" id="PF12110">
    <property type="entry name" value="Nup96"/>
    <property type="match status" value="1"/>
</dbReference>
<feature type="region of interest" description="Disordered" evidence="1">
    <location>
        <begin position="1"/>
        <end position="55"/>
    </location>
</feature>
<gene>
    <name evidence="3" type="ORF">OBBRIDRAFT_739307</name>
</gene>
<feature type="compositionally biased region" description="Basic and acidic residues" evidence="1">
    <location>
        <begin position="476"/>
        <end position="485"/>
    </location>
</feature>
<sequence length="831" mass="91937">MVEDELEVSVPANKERRSSRLSSSDEEENAHKVKSTIQSAVSSKSPPPAHLTSNPTIIPRAREMGLDPQKVHVMQAAFFRVPEEEAAIKATTQPMSRKTLYMSSALNRKHSRDSEGEGIRAESRQRASFAQDIQPTPYRPSRKYARVESSESAVTGNEACFVDAGLAMGRSFRVGWGPGGTLVHLGELCGPHTKLKTSANSSVIKKSVVPLVAGSLDEASELSLKLLSHHLKNTRIEPDADDVPCARPYRTLSFSSFLTQFPPTDHTFEANLFRLGHALFDAIPLRLPESTSVDIRSRVDLLRRKAALSRWLKAAVASSVDAQLRDDPSTDWAGMVFTLLTGYQIEKACETAMDGGNFKIASLISQTPGDADFRQDLQNQLQVWRDERADMHIGENIRKIYSLLGGNVHLLPGSKGSGLEQCRDINVAEDLDWRRAFGLHLWFGEPMDASIVDAFRSYDNAWKPSTSGVSPPIPSHLERPVRDQSRPSWKAPPYPAPDGLYSLIKLFADPACSLSTILVPWSFCASPADYSLPWHLYIILSRCLRIRDFADRAPPPQSGSDEDIDGAQVEGHSPSADLLANNYATQLEQAGMVQEAAFVLLHIEGPAGRRKAIKELLTRFAASLDDWTVRGLVGSLKIPMAWLNEAKAIHALYSGDVFEAYELYLAAGLYVAAHDLAVQELAPDAVIRQDLTLLKELFSRFHSHRVDTWDKGGEVFLDYVHAMTRLPELREHFAEHNTVPDAAEATELEDLARRVPQLIGILPDVLRDRSDPRHNAALAEMSANLTHQLDQVKPLALQPSQIRAAGVNESTRLRNIQTSAYEKFLRSVAVA</sequence>
<reference evidence="3 4" key="1">
    <citation type="submission" date="2016-07" db="EMBL/GenBank/DDBJ databases">
        <title>Draft genome of the white-rot fungus Obba rivulosa 3A-2.</title>
        <authorList>
            <consortium name="DOE Joint Genome Institute"/>
            <person name="Miettinen O."/>
            <person name="Riley R."/>
            <person name="Acob R."/>
            <person name="Barry K."/>
            <person name="Cullen D."/>
            <person name="De Vries R."/>
            <person name="Hainaut M."/>
            <person name="Hatakka A."/>
            <person name="Henrissat B."/>
            <person name="Hilden K."/>
            <person name="Kuo R."/>
            <person name="Labutti K."/>
            <person name="Lipzen A."/>
            <person name="Makela M.R."/>
            <person name="Sandor L."/>
            <person name="Spatafora J.W."/>
            <person name="Grigoriev I.V."/>
            <person name="Hibbett D.S."/>
        </authorList>
    </citation>
    <scope>NUCLEOTIDE SEQUENCE [LARGE SCALE GENOMIC DNA]</scope>
    <source>
        <strain evidence="3 4">3A-2</strain>
    </source>
</reference>
<evidence type="ECO:0000259" key="2">
    <source>
        <dbReference type="Pfam" id="PF12110"/>
    </source>
</evidence>
<feature type="domain" description="Nuclear pore complex protein NUP96 C-terminal" evidence="2">
    <location>
        <begin position="336"/>
        <end position="650"/>
    </location>
</feature>
<name>A0A8E2AS89_9APHY</name>
<keyword evidence="4" id="KW-1185">Reference proteome</keyword>
<evidence type="ECO:0000313" key="4">
    <source>
        <dbReference type="Proteomes" id="UP000250043"/>
    </source>
</evidence>
<feature type="compositionally biased region" description="Basic and acidic residues" evidence="1">
    <location>
        <begin position="112"/>
        <end position="125"/>
    </location>
</feature>
<accession>A0A8E2AS89</accession>
<evidence type="ECO:0000256" key="1">
    <source>
        <dbReference type="SAM" id="MobiDB-lite"/>
    </source>
</evidence>
<evidence type="ECO:0000313" key="3">
    <source>
        <dbReference type="EMBL" id="OCH85762.1"/>
    </source>
</evidence>
<dbReference type="EMBL" id="KV722564">
    <property type="protein sequence ID" value="OCH85762.1"/>
    <property type="molecule type" value="Genomic_DNA"/>
</dbReference>
<dbReference type="Gene3D" id="1.25.40.690">
    <property type="match status" value="1"/>
</dbReference>
<dbReference type="OrthoDB" id="3797628at2759"/>
<dbReference type="Proteomes" id="UP000250043">
    <property type="component" value="Unassembled WGS sequence"/>
</dbReference>
<organism evidence="3 4">
    <name type="scientific">Obba rivulosa</name>
    <dbReference type="NCBI Taxonomy" id="1052685"/>
    <lineage>
        <taxon>Eukaryota</taxon>
        <taxon>Fungi</taxon>
        <taxon>Dikarya</taxon>
        <taxon>Basidiomycota</taxon>
        <taxon>Agaricomycotina</taxon>
        <taxon>Agaricomycetes</taxon>
        <taxon>Polyporales</taxon>
        <taxon>Gelatoporiaceae</taxon>
        <taxon>Obba</taxon>
    </lineage>
</organism>
<feature type="compositionally biased region" description="Polar residues" evidence="1">
    <location>
        <begin position="35"/>
        <end position="44"/>
    </location>
</feature>
<dbReference type="AlphaFoldDB" id="A0A8E2AS89"/>
<feature type="region of interest" description="Disordered" evidence="1">
    <location>
        <begin position="104"/>
        <end position="144"/>
    </location>
</feature>
<proteinExistence type="predicted"/>
<protein>
    <recommendedName>
        <fullName evidence="2">Nuclear pore complex protein NUP96 C-terminal domain-containing protein</fullName>
    </recommendedName>
</protein>
<feature type="region of interest" description="Disordered" evidence="1">
    <location>
        <begin position="464"/>
        <end position="491"/>
    </location>
</feature>
<dbReference type="InterPro" id="IPR021967">
    <property type="entry name" value="Nup98_C"/>
</dbReference>